<feature type="region of interest" description="Disordered" evidence="1">
    <location>
        <begin position="44"/>
        <end position="77"/>
    </location>
</feature>
<feature type="region of interest" description="Disordered" evidence="1">
    <location>
        <begin position="113"/>
        <end position="134"/>
    </location>
</feature>
<dbReference type="EMBL" id="JAGWCR010000011">
    <property type="protein sequence ID" value="MBS3650937.1"/>
    <property type="molecule type" value="Genomic_DNA"/>
</dbReference>
<keyword evidence="3" id="KW-1185">Reference proteome</keyword>
<organism evidence="2 3">
    <name type="scientific">Pseudaminobacter soli</name>
    <name type="common">ex Zhang et al. 2022</name>
    <dbReference type="NCBI Taxonomy" id="2831468"/>
    <lineage>
        <taxon>Bacteria</taxon>
        <taxon>Pseudomonadati</taxon>
        <taxon>Pseudomonadota</taxon>
        <taxon>Alphaproteobacteria</taxon>
        <taxon>Hyphomicrobiales</taxon>
        <taxon>Phyllobacteriaceae</taxon>
        <taxon>Pseudaminobacter</taxon>
    </lineage>
</organism>
<evidence type="ECO:0000313" key="2">
    <source>
        <dbReference type="EMBL" id="MBS3650937.1"/>
    </source>
</evidence>
<name>A0A942E9J0_9HYPH</name>
<evidence type="ECO:0000313" key="3">
    <source>
        <dbReference type="Proteomes" id="UP000680348"/>
    </source>
</evidence>
<proteinExistence type="predicted"/>
<evidence type="ECO:0000256" key="1">
    <source>
        <dbReference type="SAM" id="MobiDB-lite"/>
    </source>
</evidence>
<gene>
    <name evidence="2" type="ORF">KEU06_20190</name>
</gene>
<accession>A0A942E9J0</accession>
<dbReference type="Proteomes" id="UP000680348">
    <property type="component" value="Unassembled WGS sequence"/>
</dbReference>
<dbReference type="RefSeq" id="WP_188256492.1">
    <property type="nucleotide sequence ID" value="NZ_JABVCF010000011.1"/>
</dbReference>
<protein>
    <submittedName>
        <fullName evidence="2">Uncharacterized protein</fullName>
    </submittedName>
</protein>
<comment type="caution">
    <text evidence="2">The sequence shown here is derived from an EMBL/GenBank/DDBJ whole genome shotgun (WGS) entry which is preliminary data.</text>
</comment>
<reference evidence="2" key="1">
    <citation type="submission" date="2021-04" db="EMBL/GenBank/DDBJ databases">
        <title>Pseudaminobacter soli sp. nov., isolated from paddy soil contaminated by heavy metals.</title>
        <authorList>
            <person name="Zhang K."/>
        </authorList>
    </citation>
    <scope>NUCLEOTIDE SEQUENCE</scope>
    <source>
        <strain evidence="2">19-2017</strain>
    </source>
</reference>
<feature type="compositionally biased region" description="Polar residues" evidence="1">
    <location>
        <begin position="58"/>
        <end position="68"/>
    </location>
</feature>
<dbReference type="AlphaFoldDB" id="A0A942E9J0"/>
<sequence>MNSAGAHSTVLVLFYRTILWVAALLALGEASSAADTFERQRPHYYLDSPLSPDPQGNGIPTETCSASSAVLPDDDVSSPGFAEPVEFEWVGYAEGRLSVAALTLGFGHRDHLVRDRPDTGGRHARGPPEGSPAV</sequence>